<keyword evidence="3 11" id="KW-0894">Sodium channel</keyword>
<keyword evidence="10 11" id="KW-0407">Ion channel</keyword>
<dbReference type="InterPro" id="IPR001873">
    <property type="entry name" value="ENaC"/>
</dbReference>
<evidence type="ECO:0000256" key="3">
    <source>
        <dbReference type="ARBA" id="ARBA00022461"/>
    </source>
</evidence>
<reference evidence="13" key="1">
    <citation type="submission" date="2018-11" db="EMBL/GenBank/DDBJ databases">
        <authorList>
            <consortium name="Pathogen Informatics"/>
        </authorList>
    </citation>
    <scope>NUCLEOTIDE SEQUENCE</scope>
</reference>
<dbReference type="AlphaFoldDB" id="A0A3S5BU29"/>
<keyword evidence="9 11" id="KW-0739">Sodium transport</keyword>
<organism evidence="13 14">
    <name type="scientific">Protopolystoma xenopodis</name>
    <dbReference type="NCBI Taxonomy" id="117903"/>
    <lineage>
        <taxon>Eukaryota</taxon>
        <taxon>Metazoa</taxon>
        <taxon>Spiralia</taxon>
        <taxon>Lophotrochozoa</taxon>
        <taxon>Platyhelminthes</taxon>
        <taxon>Monogenea</taxon>
        <taxon>Polyopisthocotylea</taxon>
        <taxon>Polystomatidea</taxon>
        <taxon>Polystomatidae</taxon>
        <taxon>Protopolystoma</taxon>
    </lineage>
</organism>
<dbReference type="EMBL" id="CAAALY010263100">
    <property type="protein sequence ID" value="VEL39949.1"/>
    <property type="molecule type" value="Genomic_DNA"/>
</dbReference>
<accession>A0A3S5BU29</accession>
<dbReference type="Pfam" id="PF00858">
    <property type="entry name" value="ASC"/>
    <property type="match status" value="1"/>
</dbReference>
<feature type="transmembrane region" description="Helical" evidence="12">
    <location>
        <begin position="86"/>
        <end position="104"/>
    </location>
</feature>
<dbReference type="GO" id="GO:0016020">
    <property type="term" value="C:membrane"/>
    <property type="evidence" value="ECO:0007669"/>
    <property type="project" value="UniProtKB-SubCell"/>
</dbReference>
<keyword evidence="4 11" id="KW-0812">Transmembrane</keyword>
<evidence type="ECO:0000256" key="10">
    <source>
        <dbReference type="ARBA" id="ARBA00023303"/>
    </source>
</evidence>
<evidence type="ECO:0000256" key="8">
    <source>
        <dbReference type="ARBA" id="ARBA00023136"/>
    </source>
</evidence>
<evidence type="ECO:0000256" key="9">
    <source>
        <dbReference type="ARBA" id="ARBA00023201"/>
    </source>
</evidence>
<keyword evidence="2 11" id="KW-0813">Transport</keyword>
<evidence type="ECO:0000256" key="4">
    <source>
        <dbReference type="ARBA" id="ARBA00022692"/>
    </source>
</evidence>
<keyword evidence="7 11" id="KW-0406">Ion transport</keyword>
<keyword evidence="8 12" id="KW-0472">Membrane</keyword>
<feature type="transmembrane region" description="Helical" evidence="12">
    <location>
        <begin position="59"/>
        <end position="80"/>
    </location>
</feature>
<evidence type="ECO:0000256" key="11">
    <source>
        <dbReference type="RuleBase" id="RU000679"/>
    </source>
</evidence>
<proteinExistence type="inferred from homology"/>
<dbReference type="OrthoDB" id="6279509at2759"/>
<evidence type="ECO:0000313" key="14">
    <source>
        <dbReference type="Proteomes" id="UP000784294"/>
    </source>
</evidence>
<evidence type="ECO:0000256" key="12">
    <source>
        <dbReference type="SAM" id="Phobius"/>
    </source>
</evidence>
<evidence type="ECO:0000256" key="5">
    <source>
        <dbReference type="ARBA" id="ARBA00022989"/>
    </source>
</evidence>
<dbReference type="GO" id="GO:0005272">
    <property type="term" value="F:sodium channel activity"/>
    <property type="evidence" value="ECO:0007669"/>
    <property type="project" value="UniProtKB-KW"/>
</dbReference>
<evidence type="ECO:0000256" key="2">
    <source>
        <dbReference type="ARBA" id="ARBA00022448"/>
    </source>
</evidence>
<comment type="caution">
    <text evidence="13">The sequence shown here is derived from an EMBL/GenBank/DDBJ whole genome shotgun (WGS) entry which is preliminary data.</text>
</comment>
<dbReference type="Proteomes" id="UP000784294">
    <property type="component" value="Unassembled WGS sequence"/>
</dbReference>
<comment type="subcellular location">
    <subcellularLocation>
        <location evidence="1">Membrane</location>
        <topology evidence="1">Multi-pass membrane protein</topology>
    </subcellularLocation>
</comment>
<dbReference type="Gene3D" id="1.10.287.770">
    <property type="entry name" value="YojJ-like"/>
    <property type="match status" value="1"/>
</dbReference>
<gene>
    <name evidence="13" type="ORF">PXEA_LOCUS33389</name>
</gene>
<sequence>MTLPNCVSLIDNPTVFIHPGIPGKQLIIIDIRTLTQQIDVWQEESTTSFFDLMGNIGGTLGLCAGISFLSALFLTIFFLLAFGNAFISFALWFWWAIFLGRPLAKPQKSKSIQGHTNLEVPPISAARKLDRASLPVGDKAEVH</sequence>
<name>A0A3S5BU29_9PLAT</name>
<evidence type="ECO:0000256" key="6">
    <source>
        <dbReference type="ARBA" id="ARBA00023053"/>
    </source>
</evidence>
<keyword evidence="6" id="KW-0915">Sodium</keyword>
<protein>
    <submittedName>
        <fullName evidence="13">Uncharacterized protein</fullName>
    </submittedName>
</protein>
<keyword evidence="5 12" id="KW-1133">Transmembrane helix</keyword>
<evidence type="ECO:0000256" key="7">
    <source>
        <dbReference type="ARBA" id="ARBA00023065"/>
    </source>
</evidence>
<keyword evidence="14" id="KW-1185">Reference proteome</keyword>
<comment type="similarity">
    <text evidence="11">Belongs to the amiloride-sensitive sodium channel (TC 1.A.6) family.</text>
</comment>
<evidence type="ECO:0000256" key="1">
    <source>
        <dbReference type="ARBA" id="ARBA00004141"/>
    </source>
</evidence>
<evidence type="ECO:0000313" key="13">
    <source>
        <dbReference type="EMBL" id="VEL39949.1"/>
    </source>
</evidence>